<keyword evidence="3" id="KW-1185">Reference proteome</keyword>
<dbReference type="EMBL" id="ML995482">
    <property type="protein sequence ID" value="KAF2143273.1"/>
    <property type="molecule type" value="Genomic_DNA"/>
</dbReference>
<dbReference type="GeneID" id="54293260"/>
<evidence type="ECO:0000256" key="1">
    <source>
        <dbReference type="SAM" id="Phobius"/>
    </source>
</evidence>
<evidence type="ECO:0000313" key="2">
    <source>
        <dbReference type="EMBL" id="KAF2143273.1"/>
    </source>
</evidence>
<protein>
    <submittedName>
        <fullName evidence="2">Uncharacterized protein</fullName>
    </submittedName>
</protein>
<keyword evidence="1" id="KW-0472">Membrane</keyword>
<feature type="transmembrane region" description="Helical" evidence="1">
    <location>
        <begin position="77"/>
        <end position="94"/>
    </location>
</feature>
<reference evidence="2" key="1">
    <citation type="journal article" date="2020" name="Stud. Mycol.">
        <title>101 Dothideomycetes genomes: a test case for predicting lifestyles and emergence of pathogens.</title>
        <authorList>
            <person name="Haridas S."/>
            <person name="Albert R."/>
            <person name="Binder M."/>
            <person name="Bloem J."/>
            <person name="Labutti K."/>
            <person name="Salamov A."/>
            <person name="Andreopoulos B."/>
            <person name="Baker S."/>
            <person name="Barry K."/>
            <person name="Bills G."/>
            <person name="Bluhm B."/>
            <person name="Cannon C."/>
            <person name="Castanera R."/>
            <person name="Culley D."/>
            <person name="Daum C."/>
            <person name="Ezra D."/>
            <person name="Gonzalez J."/>
            <person name="Henrissat B."/>
            <person name="Kuo A."/>
            <person name="Liang C."/>
            <person name="Lipzen A."/>
            <person name="Lutzoni F."/>
            <person name="Magnuson J."/>
            <person name="Mondo S."/>
            <person name="Nolan M."/>
            <person name="Ohm R."/>
            <person name="Pangilinan J."/>
            <person name="Park H.-J."/>
            <person name="Ramirez L."/>
            <person name="Alfaro M."/>
            <person name="Sun H."/>
            <person name="Tritt A."/>
            <person name="Yoshinaga Y."/>
            <person name="Zwiers L.-H."/>
            <person name="Turgeon B."/>
            <person name="Goodwin S."/>
            <person name="Spatafora J."/>
            <person name="Crous P."/>
            <person name="Grigoriev I."/>
        </authorList>
    </citation>
    <scope>NUCLEOTIDE SEQUENCE</scope>
    <source>
        <strain evidence="2">CBS 121167</strain>
    </source>
</reference>
<name>A0A6A6BIM4_9PEZI</name>
<dbReference type="Proteomes" id="UP000799438">
    <property type="component" value="Unassembled WGS sequence"/>
</dbReference>
<dbReference type="RefSeq" id="XP_033398985.1">
    <property type="nucleotide sequence ID" value="XM_033535764.1"/>
</dbReference>
<keyword evidence="1" id="KW-0812">Transmembrane</keyword>
<dbReference type="AlphaFoldDB" id="A0A6A6BIM4"/>
<accession>A0A6A6BIM4</accession>
<sequence>MRTQRLKRWSPRARRCSQACQSSLRSCTDYSGDAGSYYTYFLPIHHCQPERLVLQPAWTVDRWCNPPTTRSSTSHSLLFLLFFLIRYSYLLTWFEDMPHGHITLILRDCYIASIMQIGMDHPAVTCALREFFLKPYSCAYAEPV</sequence>
<evidence type="ECO:0000313" key="3">
    <source>
        <dbReference type="Proteomes" id="UP000799438"/>
    </source>
</evidence>
<organism evidence="2 3">
    <name type="scientific">Aplosporella prunicola CBS 121167</name>
    <dbReference type="NCBI Taxonomy" id="1176127"/>
    <lineage>
        <taxon>Eukaryota</taxon>
        <taxon>Fungi</taxon>
        <taxon>Dikarya</taxon>
        <taxon>Ascomycota</taxon>
        <taxon>Pezizomycotina</taxon>
        <taxon>Dothideomycetes</taxon>
        <taxon>Dothideomycetes incertae sedis</taxon>
        <taxon>Botryosphaeriales</taxon>
        <taxon>Aplosporellaceae</taxon>
        <taxon>Aplosporella</taxon>
    </lineage>
</organism>
<proteinExistence type="predicted"/>
<gene>
    <name evidence="2" type="ORF">K452DRAFT_168504</name>
</gene>
<keyword evidence="1" id="KW-1133">Transmembrane helix</keyword>